<keyword evidence="4" id="KW-1185">Reference proteome</keyword>
<name>A0A9X1K104_9RHOB</name>
<proteinExistence type="predicted"/>
<protein>
    <submittedName>
        <fullName evidence="3">Hint domain-containing protein</fullName>
    </submittedName>
</protein>
<dbReference type="GO" id="GO:0005509">
    <property type="term" value="F:calcium ion binding"/>
    <property type="evidence" value="ECO:0007669"/>
    <property type="project" value="InterPro"/>
</dbReference>
<dbReference type="Pfam" id="PF00353">
    <property type="entry name" value="HemolysinCabind"/>
    <property type="match status" value="2"/>
</dbReference>
<evidence type="ECO:0000313" key="4">
    <source>
        <dbReference type="Proteomes" id="UP001138661"/>
    </source>
</evidence>
<accession>A0A9X1K104</accession>
<dbReference type="RefSeq" id="WP_219503160.1">
    <property type="nucleotide sequence ID" value="NZ_JAHXDN010000003.1"/>
</dbReference>
<sequence>MSDGDSDPNAAHLVGFWDFLTGQENEDTGLADGIAQNGQAFGDAEAEDGALSLDGHKDYFSTRGPDDPFDLTEGTVAVRFTQGDQPHKSPAILVNRGEFNDRFQDGYFALGVTGDGRVTVTHSCGDARLDLTTADCLFDEGDEVVVTYGWSAGAGGTLTVENLSDGTRDSYDFDTLGLALTTQDDDGENFTFGARETREDNYAKFFEGEIDYVAVYDRDIVNNPVLGDGIVSGTDDADVIDSGYTGDPEGDRIDAGDAILPGEAPDDDIVDARAGDDIVRAGAGDDDIYAGAGSDFVDGGDGDDLIYGDRTLGGDPPDDPVGNPEREVLRWDLAPGPDADDPVEEGDSLAGGFVQNTGSVRVTFTARDAADAATTFADNDQNITGIEDDGDAVDENSSVESLLRGDGLSAEYEISFNASVTNVDFRINDIDGDGIVKVSAYDADGAEIPVTLTGGNRLTLTDTGGAAGADTADSAGGYNNDTSARYSLLVGIDGPVARIVITHSQDGDADTGVNFTDVYFNAPVPQQGDTIHGGDGDDIIFAEAGDDTVFGDAGNDVISGGAGADNLSGGDDRDRFIDLGAGDDVDGGDGGDDYDTLDLTGSAGDGTLTVTYTSDDREDGVVDYFDADGNATGQLVFEDIENLVGAPPICFTPGTLIATPEGERPVEDLRPGDRVITRDNGIQEICWKGQRGMTGAELALHPHHRPIRIRKGALGGGLPLRDMVLSPNHRVLVTNDKTALYFEENEVLVAAKHLTGLPGVETANVRWTTYIHVMCAQHEVLLSDGTWTESFQPGDYSLAGIGNAQRTELEHLFPELKTPAGAASFQAARRSLKKYEAQLLTRQS</sequence>
<reference evidence="3" key="1">
    <citation type="submission" date="2021-07" db="EMBL/GenBank/DDBJ databases">
        <title>Roseobacter insulae sp. nov., isolated from a tidal flat.</title>
        <authorList>
            <person name="Park S."/>
            <person name="Yoon J.-H."/>
        </authorList>
    </citation>
    <scope>NUCLEOTIDE SEQUENCE</scope>
    <source>
        <strain evidence="3">YSTF-M11</strain>
    </source>
</reference>
<dbReference type="Pfam" id="PF13403">
    <property type="entry name" value="Hint_2"/>
    <property type="match status" value="1"/>
</dbReference>
<evidence type="ECO:0000259" key="2">
    <source>
        <dbReference type="Pfam" id="PF13403"/>
    </source>
</evidence>
<feature type="region of interest" description="Disordered" evidence="1">
    <location>
        <begin position="300"/>
        <end position="325"/>
    </location>
</feature>
<gene>
    <name evidence="3" type="ORF">KX928_13175</name>
</gene>
<comment type="caution">
    <text evidence="3">The sequence shown here is derived from an EMBL/GenBank/DDBJ whole genome shotgun (WGS) entry which is preliminary data.</text>
</comment>
<dbReference type="AlphaFoldDB" id="A0A9X1K104"/>
<dbReference type="EMBL" id="JAHXDN010000003">
    <property type="protein sequence ID" value="MBW4708734.1"/>
    <property type="molecule type" value="Genomic_DNA"/>
</dbReference>
<dbReference type="Proteomes" id="UP001138661">
    <property type="component" value="Unassembled WGS sequence"/>
</dbReference>
<evidence type="ECO:0000313" key="3">
    <source>
        <dbReference type="EMBL" id="MBW4708734.1"/>
    </source>
</evidence>
<dbReference type="PROSITE" id="PS00330">
    <property type="entry name" value="HEMOLYSIN_CALCIUM"/>
    <property type="match status" value="1"/>
</dbReference>
<evidence type="ECO:0000256" key="1">
    <source>
        <dbReference type="SAM" id="MobiDB-lite"/>
    </source>
</evidence>
<dbReference type="InterPro" id="IPR018511">
    <property type="entry name" value="Hemolysin-typ_Ca-bd_CS"/>
</dbReference>
<organism evidence="3 4">
    <name type="scientific">Roseobacter insulae</name>
    <dbReference type="NCBI Taxonomy" id="2859783"/>
    <lineage>
        <taxon>Bacteria</taxon>
        <taxon>Pseudomonadati</taxon>
        <taxon>Pseudomonadota</taxon>
        <taxon>Alphaproteobacteria</taxon>
        <taxon>Rhodobacterales</taxon>
        <taxon>Roseobacteraceae</taxon>
        <taxon>Roseobacter</taxon>
    </lineage>
</organism>
<feature type="domain" description="Hedgehog/Intein (Hint)" evidence="2">
    <location>
        <begin position="649"/>
        <end position="795"/>
    </location>
</feature>
<dbReference type="InterPro" id="IPR028992">
    <property type="entry name" value="Hedgehog/Intein_dom"/>
</dbReference>
<dbReference type="CDD" id="cd00081">
    <property type="entry name" value="Hint"/>
    <property type="match status" value="1"/>
</dbReference>
<dbReference type="InterPro" id="IPR001343">
    <property type="entry name" value="Hemolysn_Ca-bd"/>
</dbReference>